<evidence type="ECO:0000256" key="11">
    <source>
        <dbReference type="ARBA" id="ARBA00023012"/>
    </source>
</evidence>
<dbReference type="GO" id="GO:0005524">
    <property type="term" value="F:ATP binding"/>
    <property type="evidence" value="ECO:0007669"/>
    <property type="project" value="UniProtKB-KW"/>
</dbReference>
<evidence type="ECO:0000256" key="12">
    <source>
        <dbReference type="ARBA" id="ARBA00023136"/>
    </source>
</evidence>
<evidence type="ECO:0000256" key="1">
    <source>
        <dbReference type="ARBA" id="ARBA00000085"/>
    </source>
</evidence>
<dbReference type="InterPro" id="IPR000700">
    <property type="entry name" value="PAS-assoc_C"/>
</dbReference>
<dbReference type="InterPro" id="IPR001789">
    <property type="entry name" value="Sig_transdc_resp-reg_receiver"/>
</dbReference>
<dbReference type="InterPro" id="IPR005467">
    <property type="entry name" value="His_kinase_dom"/>
</dbReference>
<dbReference type="CDD" id="cd00082">
    <property type="entry name" value="HisKA"/>
    <property type="match status" value="1"/>
</dbReference>
<name>A0A480ASU5_9BURK</name>
<evidence type="ECO:0000256" key="7">
    <source>
        <dbReference type="ARBA" id="ARBA00022741"/>
    </source>
</evidence>
<keyword evidence="7" id="KW-0547">Nucleotide-binding</keyword>
<keyword evidence="8" id="KW-0418">Kinase</keyword>
<dbReference type="SMART" id="SM00388">
    <property type="entry name" value="HisKA"/>
    <property type="match status" value="1"/>
</dbReference>
<comment type="catalytic activity">
    <reaction evidence="1">
        <text>ATP + protein L-histidine = ADP + protein N-phospho-L-histidine.</text>
        <dbReference type="EC" id="2.7.13.3"/>
    </reaction>
</comment>
<dbReference type="EMBL" id="BJCL01000004">
    <property type="protein sequence ID" value="GCL63162.1"/>
    <property type="molecule type" value="Genomic_DNA"/>
</dbReference>
<evidence type="ECO:0000256" key="5">
    <source>
        <dbReference type="ARBA" id="ARBA00022679"/>
    </source>
</evidence>
<evidence type="ECO:0000256" key="2">
    <source>
        <dbReference type="ARBA" id="ARBA00004370"/>
    </source>
</evidence>
<dbReference type="Gene3D" id="1.10.287.130">
    <property type="match status" value="1"/>
</dbReference>
<organism evidence="20 21">
    <name type="scientific">Pseudaquabacterium pictum</name>
    <dbReference type="NCBI Taxonomy" id="2315236"/>
    <lineage>
        <taxon>Bacteria</taxon>
        <taxon>Pseudomonadati</taxon>
        <taxon>Pseudomonadota</taxon>
        <taxon>Betaproteobacteria</taxon>
        <taxon>Burkholderiales</taxon>
        <taxon>Sphaerotilaceae</taxon>
        <taxon>Pseudaquabacterium</taxon>
    </lineage>
</organism>
<dbReference type="GO" id="GO:0006355">
    <property type="term" value="P:regulation of DNA-templated transcription"/>
    <property type="evidence" value="ECO:0007669"/>
    <property type="project" value="InterPro"/>
</dbReference>
<evidence type="ECO:0000259" key="14">
    <source>
        <dbReference type="PROSITE" id="PS50109"/>
    </source>
</evidence>
<evidence type="ECO:0000256" key="3">
    <source>
        <dbReference type="ARBA" id="ARBA00012438"/>
    </source>
</evidence>
<dbReference type="InterPro" id="IPR011006">
    <property type="entry name" value="CheY-like_superfamily"/>
</dbReference>
<dbReference type="SUPFAM" id="SSF47384">
    <property type="entry name" value="Homodimeric domain of signal transducing histidine kinase"/>
    <property type="match status" value="1"/>
</dbReference>
<accession>A0A480ASU5</accession>
<dbReference type="PROSITE" id="PS50113">
    <property type="entry name" value="PAC"/>
    <property type="match status" value="1"/>
</dbReference>
<feature type="domain" description="SAP" evidence="18">
    <location>
        <begin position="819"/>
        <end position="853"/>
    </location>
</feature>
<evidence type="ECO:0000259" key="15">
    <source>
        <dbReference type="PROSITE" id="PS50110"/>
    </source>
</evidence>
<dbReference type="InterPro" id="IPR042240">
    <property type="entry name" value="CHASE_sf"/>
</dbReference>
<dbReference type="PANTHER" id="PTHR43065:SF46">
    <property type="entry name" value="C4-DICARBOXYLATE TRANSPORT SENSOR PROTEIN DCTB"/>
    <property type="match status" value="1"/>
</dbReference>
<evidence type="ECO:0000256" key="4">
    <source>
        <dbReference type="ARBA" id="ARBA00022553"/>
    </source>
</evidence>
<dbReference type="InterPro" id="IPR006189">
    <property type="entry name" value="CHASE_dom"/>
</dbReference>
<dbReference type="GO" id="GO:0000155">
    <property type="term" value="F:phosphorelay sensor kinase activity"/>
    <property type="evidence" value="ECO:0007669"/>
    <property type="project" value="InterPro"/>
</dbReference>
<dbReference type="AlphaFoldDB" id="A0A480ASU5"/>
<evidence type="ECO:0000259" key="16">
    <source>
        <dbReference type="PROSITE" id="PS50112"/>
    </source>
</evidence>
<gene>
    <name evidence="20" type="ORF">AQPW35_22430</name>
</gene>
<dbReference type="SUPFAM" id="SSF55785">
    <property type="entry name" value="PYP-like sensor domain (PAS domain)"/>
    <property type="match status" value="1"/>
</dbReference>
<feature type="domain" description="Response regulatory" evidence="15">
    <location>
        <begin position="741"/>
        <end position="857"/>
    </location>
</feature>
<dbReference type="PROSITE" id="PS50800">
    <property type="entry name" value="SAP"/>
    <property type="match status" value="1"/>
</dbReference>
<feature type="modified residue" description="4-aspartylphosphate" evidence="13">
    <location>
        <position position="792"/>
    </location>
</feature>
<keyword evidence="12" id="KW-0472">Membrane</keyword>
<evidence type="ECO:0000313" key="20">
    <source>
        <dbReference type="EMBL" id="GCL63162.1"/>
    </source>
</evidence>
<feature type="domain" description="PAS" evidence="16">
    <location>
        <begin position="351"/>
        <end position="387"/>
    </location>
</feature>
<dbReference type="PROSITE" id="PS50112">
    <property type="entry name" value="PAS"/>
    <property type="match status" value="1"/>
</dbReference>
<protein>
    <recommendedName>
        <fullName evidence="3">histidine kinase</fullName>
        <ecNumber evidence="3">2.7.13.3</ecNumber>
    </recommendedName>
</protein>
<dbReference type="EC" id="2.7.13.3" evidence="3"/>
<feature type="domain" description="Histidine kinase" evidence="14">
    <location>
        <begin position="486"/>
        <end position="709"/>
    </location>
</feature>
<dbReference type="Pfam" id="PF03924">
    <property type="entry name" value="CHASE"/>
    <property type="match status" value="1"/>
</dbReference>
<keyword evidence="21" id="KW-1185">Reference proteome</keyword>
<dbReference type="PROSITE" id="PS50109">
    <property type="entry name" value="HIS_KIN"/>
    <property type="match status" value="1"/>
</dbReference>
<dbReference type="SUPFAM" id="SSF52172">
    <property type="entry name" value="CheY-like"/>
    <property type="match status" value="1"/>
</dbReference>
<evidence type="ECO:0000313" key="21">
    <source>
        <dbReference type="Proteomes" id="UP000301751"/>
    </source>
</evidence>
<dbReference type="SMART" id="SM01079">
    <property type="entry name" value="CHASE"/>
    <property type="match status" value="1"/>
</dbReference>
<keyword evidence="10" id="KW-1133">Transmembrane helix</keyword>
<dbReference type="InterPro" id="IPR036890">
    <property type="entry name" value="HATPase_C_sf"/>
</dbReference>
<dbReference type="GO" id="GO:0016020">
    <property type="term" value="C:membrane"/>
    <property type="evidence" value="ECO:0007669"/>
    <property type="project" value="UniProtKB-SubCell"/>
</dbReference>
<dbReference type="PANTHER" id="PTHR43065">
    <property type="entry name" value="SENSOR HISTIDINE KINASE"/>
    <property type="match status" value="1"/>
</dbReference>
<dbReference type="InterPro" id="IPR013767">
    <property type="entry name" value="PAS_fold"/>
</dbReference>
<dbReference type="Gene3D" id="3.30.450.20">
    <property type="entry name" value="PAS domain"/>
    <property type="match status" value="1"/>
</dbReference>
<dbReference type="SMART" id="SM00448">
    <property type="entry name" value="REC"/>
    <property type="match status" value="1"/>
</dbReference>
<keyword evidence="11" id="KW-0902">Two-component regulatory system</keyword>
<evidence type="ECO:0000259" key="17">
    <source>
        <dbReference type="PROSITE" id="PS50113"/>
    </source>
</evidence>
<dbReference type="SUPFAM" id="SSF55874">
    <property type="entry name" value="ATPase domain of HSP90 chaperone/DNA topoisomerase II/histidine kinase"/>
    <property type="match status" value="1"/>
</dbReference>
<dbReference type="InterPro" id="IPR004358">
    <property type="entry name" value="Sig_transdc_His_kin-like_C"/>
</dbReference>
<evidence type="ECO:0000259" key="19">
    <source>
        <dbReference type="PROSITE" id="PS50839"/>
    </source>
</evidence>
<dbReference type="Gene3D" id="3.40.50.2300">
    <property type="match status" value="1"/>
</dbReference>
<comment type="subcellular location">
    <subcellularLocation>
        <location evidence="2">Membrane</location>
    </subcellularLocation>
</comment>
<dbReference type="Pfam" id="PF00512">
    <property type="entry name" value="HisKA"/>
    <property type="match status" value="1"/>
</dbReference>
<dbReference type="InterPro" id="IPR035965">
    <property type="entry name" value="PAS-like_dom_sf"/>
</dbReference>
<dbReference type="Pfam" id="PF00989">
    <property type="entry name" value="PAS"/>
    <property type="match status" value="1"/>
</dbReference>
<keyword evidence="6" id="KW-0812">Transmembrane</keyword>
<dbReference type="InterPro" id="IPR001610">
    <property type="entry name" value="PAC"/>
</dbReference>
<dbReference type="PRINTS" id="PR00344">
    <property type="entry name" value="BCTRLSENSOR"/>
</dbReference>
<dbReference type="Proteomes" id="UP000301751">
    <property type="component" value="Unassembled WGS sequence"/>
</dbReference>
<dbReference type="Gene3D" id="3.30.565.10">
    <property type="entry name" value="Histidine kinase-like ATPase, C-terminal domain"/>
    <property type="match status" value="1"/>
</dbReference>
<dbReference type="InterPro" id="IPR003661">
    <property type="entry name" value="HisK_dim/P_dom"/>
</dbReference>
<dbReference type="CDD" id="cd00130">
    <property type="entry name" value="PAS"/>
    <property type="match status" value="1"/>
</dbReference>
<keyword evidence="4 13" id="KW-0597">Phosphoprotein</keyword>
<dbReference type="SMART" id="SM00086">
    <property type="entry name" value="PAC"/>
    <property type="match status" value="1"/>
</dbReference>
<dbReference type="Pfam" id="PF02518">
    <property type="entry name" value="HATPase_c"/>
    <property type="match status" value="1"/>
</dbReference>
<dbReference type="PROSITE" id="PS50110">
    <property type="entry name" value="RESPONSE_REGULATORY"/>
    <property type="match status" value="1"/>
</dbReference>
<dbReference type="NCBIfam" id="TIGR00229">
    <property type="entry name" value="sensory_box"/>
    <property type="match status" value="1"/>
</dbReference>
<evidence type="ECO:0000256" key="6">
    <source>
        <dbReference type="ARBA" id="ARBA00022692"/>
    </source>
</evidence>
<dbReference type="InterPro" id="IPR000014">
    <property type="entry name" value="PAS"/>
</dbReference>
<dbReference type="InterPro" id="IPR003594">
    <property type="entry name" value="HATPase_dom"/>
</dbReference>
<evidence type="ECO:0000256" key="9">
    <source>
        <dbReference type="ARBA" id="ARBA00022840"/>
    </source>
</evidence>
<reference evidence="21" key="1">
    <citation type="submission" date="2019-03" db="EMBL/GenBank/DDBJ databases">
        <title>Aquabacterium pictum sp.nov., the first bacteriochlorophyll a-containing freshwater bacterium in the genus Aquabacterium of the class Betaproteobacteria.</title>
        <authorList>
            <person name="Hirose S."/>
            <person name="Tank M."/>
            <person name="Hara E."/>
            <person name="Tamaki H."/>
            <person name="Takaichi S."/>
            <person name="Haruta S."/>
            <person name="Hanada S."/>
        </authorList>
    </citation>
    <scope>NUCLEOTIDE SEQUENCE [LARGE SCALE GENOMIC DNA]</scope>
    <source>
        <strain evidence="21">W35</strain>
    </source>
</reference>
<dbReference type="InterPro" id="IPR003034">
    <property type="entry name" value="SAP_dom"/>
</dbReference>
<dbReference type="Gene3D" id="3.30.450.350">
    <property type="entry name" value="CHASE domain"/>
    <property type="match status" value="1"/>
</dbReference>
<sequence length="870" mass="93462">MLIVGLGLTAALGFWSFHRESDQRRTVLEREAREVARALEDKVRGYLDTLPGLRVYGMLQQSPTDAEFLHYVQALSLQDRYPGLNLSFIAELVPEDGLAAFEARARADRSVLPQGHPEFRVHPPGPRSHYMVLRHLYPDDPPSFGYDLYDPGQRYRADVDRALATGRYVATGPLQLARDRNKPLDPALTSIVVRAALYRGGATPPTEAGRRANALGVVGVGFRVQPLVNAVLPPHLARLMRLRVVDEQALAGAVMGLLFDSAPDRQAQAAAPFWSGRITVADRQWTVTAHPHGGAWAGQESTGILVLFGAGLSLALAALTRTLAQANLKTQAQLGDAAQELMKERDQLQLSEARFRMLFEHSFDAVLRTRPDGRVLAANASACALFGADVQTLQSLPRERLVDGTDPRLATLLQERSRSGRVSGALRMRRVDGSLFEAEVSSNIYTDGDGQQATSMIIRDVTERQRLADRLQERQRLEAIGTLAGGVAHDFNNMLAAILGNVGLAQQDIPPDSPAQARLRLVRQAGNRARQLVRQILTFSRQAPREQAVQPLQPLVDEAMALMRSTLPPTVRLQVQPSPVPLWARVDGAQIQQLLMNLCTNAWQALPAETGEVRVALECCSLTAPDARLLGLAAGDHACLHVDDDGHGMDAVVRARIFEPFFTTKPPGRGTGLGLAVVHGVVTEHAGAIRVDSEPGRGTRISVFLPLASAPAAEAGDAQPPATAMPAAADPGGMTSQRCARILYVDDDEVVALTALALLQRAGHTVRVAASGEAALAALGATGGQVDVVVTDFNMPGLSGLGVAEAVRQASPGTRVILVSGLVTDDLRQRARQLGIPEVLPKEELLERLLHAVQQALATPADGRPPAPGG</sequence>
<evidence type="ECO:0000256" key="13">
    <source>
        <dbReference type="PROSITE-ProRule" id="PRU00169"/>
    </source>
</evidence>
<dbReference type="InterPro" id="IPR036097">
    <property type="entry name" value="HisK_dim/P_sf"/>
</dbReference>
<evidence type="ECO:0000256" key="10">
    <source>
        <dbReference type="ARBA" id="ARBA00022989"/>
    </source>
</evidence>
<feature type="domain" description="PAC" evidence="17">
    <location>
        <begin position="422"/>
        <end position="473"/>
    </location>
</feature>
<feature type="domain" description="CHASE" evidence="19">
    <location>
        <begin position="130"/>
        <end position="239"/>
    </location>
</feature>
<keyword evidence="9" id="KW-0067">ATP-binding</keyword>
<dbReference type="SMART" id="SM00091">
    <property type="entry name" value="PAS"/>
    <property type="match status" value="1"/>
</dbReference>
<keyword evidence="5" id="KW-0808">Transferase</keyword>
<proteinExistence type="predicted"/>
<evidence type="ECO:0000256" key="8">
    <source>
        <dbReference type="ARBA" id="ARBA00022777"/>
    </source>
</evidence>
<evidence type="ECO:0000259" key="18">
    <source>
        <dbReference type="PROSITE" id="PS50800"/>
    </source>
</evidence>
<comment type="caution">
    <text evidence="20">The sequence shown here is derived from an EMBL/GenBank/DDBJ whole genome shotgun (WGS) entry which is preliminary data.</text>
</comment>
<dbReference type="PROSITE" id="PS50839">
    <property type="entry name" value="CHASE"/>
    <property type="match status" value="1"/>
</dbReference>
<dbReference type="Pfam" id="PF00072">
    <property type="entry name" value="Response_reg"/>
    <property type="match status" value="1"/>
</dbReference>
<dbReference type="SMART" id="SM00387">
    <property type="entry name" value="HATPase_c"/>
    <property type="match status" value="1"/>
</dbReference>